<organism evidence="1 2">
    <name type="scientific">Lentinula edodes</name>
    <name type="common">Shiitake mushroom</name>
    <name type="synonym">Lentinus edodes</name>
    <dbReference type="NCBI Taxonomy" id="5353"/>
    <lineage>
        <taxon>Eukaryota</taxon>
        <taxon>Fungi</taxon>
        <taxon>Dikarya</taxon>
        <taxon>Basidiomycota</taxon>
        <taxon>Agaricomycotina</taxon>
        <taxon>Agaricomycetes</taxon>
        <taxon>Agaricomycetidae</taxon>
        <taxon>Agaricales</taxon>
        <taxon>Marasmiineae</taxon>
        <taxon>Omphalotaceae</taxon>
        <taxon>Lentinula</taxon>
    </lineage>
</organism>
<proteinExistence type="predicted"/>
<dbReference type="EMBL" id="BDGU01000095">
    <property type="protein sequence ID" value="GAW02429.1"/>
    <property type="molecule type" value="Genomic_DNA"/>
</dbReference>
<name>A0A1Q3E5Y3_LENED</name>
<gene>
    <name evidence="1" type="ORF">LENED_004085</name>
</gene>
<protein>
    <submittedName>
        <fullName evidence="1">Uncharacterized protein</fullName>
    </submittedName>
</protein>
<reference evidence="1 2" key="2">
    <citation type="submission" date="2017-02" db="EMBL/GenBank/DDBJ databases">
        <title>A genome survey and senescence transcriptome analysis in Lentinula edodes.</title>
        <authorList>
            <person name="Sakamoto Y."/>
            <person name="Nakade K."/>
            <person name="Sato S."/>
            <person name="Yoshida Y."/>
            <person name="Miyazaki K."/>
            <person name="Natsume S."/>
            <person name="Konno N."/>
        </authorList>
    </citation>
    <scope>NUCLEOTIDE SEQUENCE [LARGE SCALE GENOMIC DNA]</scope>
    <source>
        <strain evidence="1 2">NBRC 111202</strain>
    </source>
</reference>
<accession>A0A1Q3E5Y3</accession>
<evidence type="ECO:0000313" key="2">
    <source>
        <dbReference type="Proteomes" id="UP000188533"/>
    </source>
</evidence>
<keyword evidence="2" id="KW-1185">Reference proteome</keyword>
<reference evidence="1 2" key="1">
    <citation type="submission" date="2016-08" db="EMBL/GenBank/DDBJ databases">
        <authorList>
            <consortium name="Lentinula edodes genome sequencing consortium"/>
            <person name="Sakamoto Y."/>
            <person name="Nakade K."/>
            <person name="Sato S."/>
            <person name="Yoshida Y."/>
            <person name="Miyazaki K."/>
            <person name="Natsume S."/>
            <person name="Konno N."/>
        </authorList>
    </citation>
    <scope>NUCLEOTIDE SEQUENCE [LARGE SCALE GENOMIC DNA]</scope>
    <source>
        <strain evidence="1 2">NBRC 111202</strain>
    </source>
</reference>
<comment type="caution">
    <text evidence="1">The sequence shown here is derived from an EMBL/GenBank/DDBJ whole genome shotgun (WGS) entry which is preliminary data.</text>
</comment>
<evidence type="ECO:0000313" key="1">
    <source>
        <dbReference type="EMBL" id="GAW02429.1"/>
    </source>
</evidence>
<dbReference type="Proteomes" id="UP000188533">
    <property type="component" value="Unassembled WGS sequence"/>
</dbReference>
<sequence length="410" mass="47003">MSNLALKSANELFTQVYAKIGNIAPLAANTEPDIRQTFSAGLQALHHKAESLLQWIIAMGQVTVDDQGDPLNLEIGTYTWDPLPEDVAALVSHADSVDKGDEYGTNKDPNDVVDEQLTAQKAPILEVIHDPGRLRFRLQDFRSMVAAAGYKGKVEDQEWQAIIYMICGYKLYPTHTMEKELGEHQFVTKSIPKWTSSANNIDNIQVLEDCALAREIFILKDTQNNNVHIWIKCVLRNIQALQLVQEWDTLSPELQLQFRHAVAKTYFYDEFARISNYKITERRKKIKCAALYRKFNTHHNKIISRHRKFATLFTMLGPTVLLDPALLHLTQRGYPRSSKYFDRVLAIVIRELENDAFEVEIPWLWEQRRFLLRAVDVIAGSSTFEHVRAFLDNTCFADMDYVTDSDGVDI</sequence>
<dbReference type="AlphaFoldDB" id="A0A1Q3E5Y3"/>